<evidence type="ECO:0000313" key="7">
    <source>
        <dbReference type="Proteomes" id="UP001497623"/>
    </source>
</evidence>
<dbReference type="InterPro" id="IPR017907">
    <property type="entry name" value="Znf_RING_CS"/>
</dbReference>
<reference evidence="6 7" key="1">
    <citation type="submission" date="2024-05" db="EMBL/GenBank/DDBJ databases">
        <authorList>
            <person name="Wallberg A."/>
        </authorList>
    </citation>
    <scope>NUCLEOTIDE SEQUENCE [LARGE SCALE GENOMIC DNA]</scope>
</reference>
<dbReference type="Proteomes" id="UP001497623">
    <property type="component" value="Unassembled WGS sequence"/>
</dbReference>
<evidence type="ECO:0000256" key="4">
    <source>
        <dbReference type="PROSITE-ProRule" id="PRU00175"/>
    </source>
</evidence>
<proteinExistence type="predicted"/>
<dbReference type="PROSITE" id="PS50089">
    <property type="entry name" value="ZF_RING_2"/>
    <property type="match status" value="1"/>
</dbReference>
<feature type="domain" description="RING-type" evidence="5">
    <location>
        <begin position="6"/>
        <end position="49"/>
    </location>
</feature>
<name>A0AAV2QIL1_MEGNR</name>
<dbReference type="InterPro" id="IPR018957">
    <property type="entry name" value="Znf_C3HC4_RING-type"/>
</dbReference>
<comment type="caution">
    <text evidence="6">The sequence shown here is derived from an EMBL/GenBank/DDBJ whole genome shotgun (WGS) entry which is preliminary data.</text>
</comment>
<evidence type="ECO:0000313" key="6">
    <source>
        <dbReference type="EMBL" id="CAL4082239.1"/>
    </source>
</evidence>
<organism evidence="6 7">
    <name type="scientific">Meganyctiphanes norvegica</name>
    <name type="common">Northern krill</name>
    <name type="synonym">Thysanopoda norvegica</name>
    <dbReference type="NCBI Taxonomy" id="48144"/>
    <lineage>
        <taxon>Eukaryota</taxon>
        <taxon>Metazoa</taxon>
        <taxon>Ecdysozoa</taxon>
        <taxon>Arthropoda</taxon>
        <taxon>Crustacea</taxon>
        <taxon>Multicrustacea</taxon>
        <taxon>Malacostraca</taxon>
        <taxon>Eumalacostraca</taxon>
        <taxon>Eucarida</taxon>
        <taxon>Euphausiacea</taxon>
        <taxon>Euphausiidae</taxon>
        <taxon>Meganyctiphanes</taxon>
    </lineage>
</organism>
<evidence type="ECO:0000256" key="3">
    <source>
        <dbReference type="ARBA" id="ARBA00022833"/>
    </source>
</evidence>
<evidence type="ECO:0000256" key="2">
    <source>
        <dbReference type="ARBA" id="ARBA00022771"/>
    </source>
</evidence>
<dbReference type="SUPFAM" id="SSF57845">
    <property type="entry name" value="B-box zinc-binding domain"/>
    <property type="match status" value="1"/>
</dbReference>
<evidence type="ECO:0000256" key="1">
    <source>
        <dbReference type="ARBA" id="ARBA00022723"/>
    </source>
</evidence>
<dbReference type="InterPro" id="IPR001841">
    <property type="entry name" value="Znf_RING"/>
</dbReference>
<dbReference type="SMART" id="SM00184">
    <property type="entry name" value="RING"/>
    <property type="match status" value="1"/>
</dbReference>
<dbReference type="GO" id="GO:0008270">
    <property type="term" value="F:zinc ion binding"/>
    <property type="evidence" value="ECO:0007669"/>
    <property type="project" value="UniProtKB-KW"/>
</dbReference>
<dbReference type="InterPro" id="IPR052667">
    <property type="entry name" value="E3_ubiquitin-ligase_RING"/>
</dbReference>
<evidence type="ECO:0000259" key="5">
    <source>
        <dbReference type="PROSITE" id="PS50089"/>
    </source>
</evidence>
<accession>A0AAV2QIL1</accession>
<dbReference type="PANTHER" id="PTHR47156">
    <property type="entry name" value="PROTEIN CBG20824"/>
    <property type="match status" value="1"/>
</dbReference>
<protein>
    <recommendedName>
        <fullName evidence="5">RING-type domain-containing protein</fullName>
    </recommendedName>
</protein>
<dbReference type="InterPro" id="IPR013083">
    <property type="entry name" value="Znf_RING/FYVE/PHD"/>
</dbReference>
<keyword evidence="7" id="KW-1185">Reference proteome</keyword>
<keyword evidence="2 4" id="KW-0863">Zinc-finger</keyword>
<dbReference type="AlphaFoldDB" id="A0AAV2QIL1"/>
<dbReference type="SUPFAM" id="SSF57850">
    <property type="entry name" value="RING/U-box"/>
    <property type="match status" value="1"/>
</dbReference>
<dbReference type="PANTHER" id="PTHR47156:SF10">
    <property type="entry name" value="E3 UBIQUITIN-PROTEIN LIGASE TRIM-21-RELATED"/>
    <property type="match status" value="1"/>
</dbReference>
<gene>
    <name evidence="6" type="ORF">MNOR_LOCUS11764</name>
</gene>
<dbReference type="PROSITE" id="PS00518">
    <property type="entry name" value="ZF_RING_1"/>
    <property type="match status" value="1"/>
</dbReference>
<keyword evidence="1" id="KW-0479">Metal-binding</keyword>
<dbReference type="Gene3D" id="3.30.40.10">
    <property type="entry name" value="Zinc/RING finger domain, C3HC4 (zinc finger)"/>
    <property type="match status" value="1"/>
</dbReference>
<keyword evidence="3" id="KW-0862">Zinc</keyword>
<sequence>MDFLECKICHVPYDEEEHRPRHAPCGHEICTACIGALIKDSIFECPKCRQKNKIDAPNNMPINFGLIDVIRAFKSKRIPMAKETDSSASGASNEEMCIIHCKSLTHWCFKCQIWICKECIEAHTSLVGCTTASAPKAMENMKEKHNKSMDILLATFEQDTKYMAFNIKELNDKKRELLEKAEKCGEEAQKIYNVLEQGENHKEMLVESTNLLNETTSRTAFSEKIKVATQRKQILHTWSIKNLATNFSNRYSSWITEGIGSSKICIHRNGGQG</sequence>
<dbReference type="Pfam" id="PF00097">
    <property type="entry name" value="zf-C3HC4"/>
    <property type="match status" value="1"/>
</dbReference>
<dbReference type="EMBL" id="CAXKWB010006251">
    <property type="protein sequence ID" value="CAL4082239.1"/>
    <property type="molecule type" value="Genomic_DNA"/>
</dbReference>